<feature type="transmembrane region" description="Helical" evidence="9">
    <location>
        <begin position="119"/>
        <end position="136"/>
    </location>
</feature>
<dbReference type="PANTHER" id="PTHR23535">
    <property type="entry name" value="SUGAR EFFLUX TRANSPORTER A-RELATED"/>
    <property type="match status" value="1"/>
</dbReference>
<proteinExistence type="inferred from homology"/>
<evidence type="ECO:0000313" key="12">
    <source>
        <dbReference type="Proteomes" id="UP000317982"/>
    </source>
</evidence>
<feature type="transmembrane region" description="Helical" evidence="9">
    <location>
        <begin position="78"/>
        <end position="98"/>
    </location>
</feature>
<comment type="caution">
    <text evidence="11">The sequence shown here is derived from an EMBL/GenBank/DDBJ whole genome shotgun (WGS) entry which is preliminary data.</text>
</comment>
<name>A0A545ASA6_9ACTN</name>
<evidence type="ECO:0000256" key="1">
    <source>
        <dbReference type="ARBA" id="ARBA00004651"/>
    </source>
</evidence>
<dbReference type="PROSITE" id="PS50850">
    <property type="entry name" value="MFS"/>
    <property type="match status" value="1"/>
</dbReference>
<dbReference type="Proteomes" id="UP000317982">
    <property type="component" value="Unassembled WGS sequence"/>
</dbReference>
<dbReference type="Gene3D" id="1.20.1250.20">
    <property type="entry name" value="MFS general substrate transporter like domains"/>
    <property type="match status" value="2"/>
</dbReference>
<evidence type="ECO:0000256" key="5">
    <source>
        <dbReference type="ARBA" id="ARBA00022597"/>
    </source>
</evidence>
<evidence type="ECO:0000256" key="4">
    <source>
        <dbReference type="ARBA" id="ARBA00022475"/>
    </source>
</evidence>
<evidence type="ECO:0000256" key="9">
    <source>
        <dbReference type="SAM" id="Phobius"/>
    </source>
</evidence>
<dbReference type="EMBL" id="VIRS01000010">
    <property type="protein sequence ID" value="TQS44121.1"/>
    <property type="molecule type" value="Genomic_DNA"/>
</dbReference>
<keyword evidence="4" id="KW-1003">Cell membrane</keyword>
<reference evidence="11 12" key="1">
    <citation type="submission" date="2019-07" db="EMBL/GenBank/DDBJ databases">
        <title>Cryptosporangium phraense sp. nov., isolated from plant litter.</title>
        <authorList>
            <person name="Suriyachadkun C."/>
        </authorList>
    </citation>
    <scope>NUCLEOTIDE SEQUENCE [LARGE SCALE GENOMIC DNA]</scope>
    <source>
        <strain evidence="11 12">A-T 5661</strain>
    </source>
</reference>
<dbReference type="InParanoid" id="A0A545ASA6"/>
<accession>A0A545ASA6</accession>
<sequence>MAMTLPFRALFLTDAVHATPALVTVFLLVVPIAGVLASSLLGRVSDRFPVRRLLILGTSAAGAAGCGISAIVRNYWVLLLVTATAIALSTALLPQLFAYARTAFGRGERAAMTTSMLRTMLSVSWVAGPFVAALLIDAGGFTLIFGVSTLIYLAAGLVAAFGLPEPRPAPAHDPDAPTGADQSGRVVWVSVVALILVQAAATFAVQALPLFVAHDLHGDVRDTGLLLGLCALLEVPLILGFGVLASRLGVRTLFLAGPVVSFAYFATVAISTGTGQVAVAQVLNAAGIALLGGIGITYFQDLLPSQPGRASTLFNNAFPIGSTLAAPLLGLSQQVGYRVGYAVCAVLCVAGLGLLLAMRPTSVSPRAAVPVT</sequence>
<gene>
    <name evidence="11" type="ORF">FL583_16305</name>
</gene>
<dbReference type="GO" id="GO:0005886">
    <property type="term" value="C:plasma membrane"/>
    <property type="evidence" value="ECO:0007669"/>
    <property type="project" value="UniProtKB-SubCell"/>
</dbReference>
<keyword evidence="12" id="KW-1185">Reference proteome</keyword>
<dbReference type="InterPro" id="IPR036259">
    <property type="entry name" value="MFS_trans_sf"/>
</dbReference>
<comment type="similarity">
    <text evidence="2">Belongs to the major facilitator superfamily. Set transporter family.</text>
</comment>
<dbReference type="OrthoDB" id="7337792at2"/>
<dbReference type="InterPro" id="IPR011701">
    <property type="entry name" value="MFS"/>
</dbReference>
<feature type="transmembrane region" description="Helical" evidence="9">
    <location>
        <begin position="53"/>
        <end position="72"/>
    </location>
</feature>
<feature type="transmembrane region" description="Helical" evidence="9">
    <location>
        <begin position="142"/>
        <end position="164"/>
    </location>
</feature>
<evidence type="ECO:0000256" key="2">
    <source>
        <dbReference type="ARBA" id="ARBA00006523"/>
    </source>
</evidence>
<feature type="transmembrane region" description="Helical" evidence="9">
    <location>
        <begin position="278"/>
        <end position="299"/>
    </location>
</feature>
<feature type="transmembrane region" description="Helical" evidence="9">
    <location>
        <begin position="20"/>
        <end position="41"/>
    </location>
</feature>
<dbReference type="AlphaFoldDB" id="A0A545ASA6"/>
<evidence type="ECO:0000256" key="3">
    <source>
        <dbReference type="ARBA" id="ARBA00022448"/>
    </source>
</evidence>
<keyword evidence="7 9" id="KW-1133">Transmembrane helix</keyword>
<dbReference type="Pfam" id="PF07690">
    <property type="entry name" value="MFS_1"/>
    <property type="match status" value="1"/>
</dbReference>
<evidence type="ECO:0000256" key="6">
    <source>
        <dbReference type="ARBA" id="ARBA00022692"/>
    </source>
</evidence>
<organism evidence="11 12">
    <name type="scientific">Cryptosporangium phraense</name>
    <dbReference type="NCBI Taxonomy" id="2593070"/>
    <lineage>
        <taxon>Bacteria</taxon>
        <taxon>Bacillati</taxon>
        <taxon>Actinomycetota</taxon>
        <taxon>Actinomycetes</taxon>
        <taxon>Cryptosporangiales</taxon>
        <taxon>Cryptosporangiaceae</taxon>
        <taxon>Cryptosporangium</taxon>
    </lineage>
</organism>
<feature type="transmembrane region" description="Helical" evidence="9">
    <location>
        <begin position="252"/>
        <end position="272"/>
    </location>
</feature>
<keyword evidence="3" id="KW-0813">Transport</keyword>
<evidence type="ECO:0000313" key="11">
    <source>
        <dbReference type="EMBL" id="TQS44121.1"/>
    </source>
</evidence>
<dbReference type="CDD" id="cd17471">
    <property type="entry name" value="MFS_Set"/>
    <property type="match status" value="1"/>
</dbReference>
<keyword evidence="5" id="KW-0762">Sugar transport</keyword>
<keyword evidence="6 9" id="KW-0812">Transmembrane</keyword>
<feature type="transmembrane region" description="Helical" evidence="9">
    <location>
        <begin position="185"/>
        <end position="205"/>
    </location>
</feature>
<feature type="domain" description="Major facilitator superfamily (MFS) profile" evidence="10">
    <location>
        <begin position="1"/>
        <end position="363"/>
    </location>
</feature>
<comment type="subcellular location">
    <subcellularLocation>
        <location evidence="1">Cell membrane</location>
        <topology evidence="1">Multi-pass membrane protein</topology>
    </subcellularLocation>
</comment>
<keyword evidence="8 9" id="KW-0472">Membrane</keyword>
<dbReference type="SUPFAM" id="SSF103473">
    <property type="entry name" value="MFS general substrate transporter"/>
    <property type="match status" value="1"/>
</dbReference>
<dbReference type="GO" id="GO:0022857">
    <property type="term" value="F:transmembrane transporter activity"/>
    <property type="evidence" value="ECO:0007669"/>
    <property type="project" value="InterPro"/>
</dbReference>
<feature type="transmembrane region" description="Helical" evidence="9">
    <location>
        <begin position="335"/>
        <end position="357"/>
    </location>
</feature>
<protein>
    <submittedName>
        <fullName evidence="11">MFS transporter</fullName>
    </submittedName>
</protein>
<dbReference type="InterPro" id="IPR020846">
    <property type="entry name" value="MFS_dom"/>
</dbReference>
<feature type="transmembrane region" description="Helical" evidence="9">
    <location>
        <begin position="311"/>
        <end position="329"/>
    </location>
</feature>
<evidence type="ECO:0000256" key="8">
    <source>
        <dbReference type="ARBA" id="ARBA00023136"/>
    </source>
</evidence>
<feature type="transmembrane region" description="Helical" evidence="9">
    <location>
        <begin position="225"/>
        <end position="245"/>
    </location>
</feature>
<dbReference type="PANTHER" id="PTHR23535:SF2">
    <property type="entry name" value="SUGAR EFFLUX TRANSPORTER A-RELATED"/>
    <property type="match status" value="1"/>
</dbReference>
<evidence type="ECO:0000259" key="10">
    <source>
        <dbReference type="PROSITE" id="PS50850"/>
    </source>
</evidence>
<evidence type="ECO:0000256" key="7">
    <source>
        <dbReference type="ARBA" id="ARBA00022989"/>
    </source>
</evidence>